<name>A0ABQ2YAJ0_9ACTN</name>
<gene>
    <name evidence="2" type="ORF">GCM10010324_24510</name>
</gene>
<protein>
    <recommendedName>
        <fullName evidence="1">AMP-dependent synthetase/ligase domain-containing protein</fullName>
    </recommendedName>
</protein>
<sequence length="359" mass="38835">MVRSLLDLENAATIDPEEYLQAALRWHFSEETGSRLWLDLAGQLGFDPLTDIRSFADLGKFPDIAGHLRDRPVADLIPKGLAHEPAPSVFETGGTTGSPKRLVYTDRWVQRALAWKTAELKEAGFPAGEPWLVAMPAGPHAFGNTTRLQAKALGSVLHTVDLDPRWVKKLIASGESPGTYVAHLVDQLGHIIRTQNIAALTTTPPILSELLLHEGLTEPLRRNLKYLALAGAHLDDDTCELIADALPGTVIQNIYGSTMVLTTAKLRTPTAPPLSAVYEGYSPFVVFTVLDPETGEPVAYGERGQVRMTHVSSGMFIPNNLERDSAIRVPAAEGSVGDALQSPEPLAAFDGEPVIQGVY</sequence>
<dbReference type="Proteomes" id="UP000659223">
    <property type="component" value="Unassembled WGS sequence"/>
</dbReference>
<evidence type="ECO:0000313" key="2">
    <source>
        <dbReference type="EMBL" id="GGX78078.1"/>
    </source>
</evidence>
<organism evidence="2 3">
    <name type="scientific">Streptomyces hiroshimensis</name>
    <dbReference type="NCBI Taxonomy" id="66424"/>
    <lineage>
        <taxon>Bacteria</taxon>
        <taxon>Bacillati</taxon>
        <taxon>Actinomycetota</taxon>
        <taxon>Actinomycetes</taxon>
        <taxon>Kitasatosporales</taxon>
        <taxon>Streptomycetaceae</taxon>
        <taxon>Streptomyces</taxon>
    </lineage>
</organism>
<feature type="domain" description="AMP-dependent synthetase/ligase" evidence="1">
    <location>
        <begin position="92"/>
        <end position="307"/>
    </location>
</feature>
<evidence type="ECO:0000313" key="3">
    <source>
        <dbReference type="Proteomes" id="UP000659223"/>
    </source>
</evidence>
<dbReference type="Gene3D" id="3.40.50.12780">
    <property type="entry name" value="N-terminal domain of ligase-like"/>
    <property type="match status" value="1"/>
</dbReference>
<dbReference type="SUPFAM" id="SSF56801">
    <property type="entry name" value="Acetyl-CoA synthetase-like"/>
    <property type="match status" value="1"/>
</dbReference>
<keyword evidence="3" id="KW-1185">Reference proteome</keyword>
<dbReference type="InterPro" id="IPR000873">
    <property type="entry name" value="AMP-dep_synth/lig_dom"/>
</dbReference>
<proteinExistence type="predicted"/>
<comment type="caution">
    <text evidence="2">The sequence shown here is derived from an EMBL/GenBank/DDBJ whole genome shotgun (WGS) entry which is preliminary data.</text>
</comment>
<reference evidence="3" key="1">
    <citation type="journal article" date="2019" name="Int. J. Syst. Evol. Microbiol.">
        <title>The Global Catalogue of Microorganisms (GCM) 10K type strain sequencing project: providing services to taxonomists for standard genome sequencing and annotation.</title>
        <authorList>
            <consortium name="The Broad Institute Genomics Platform"/>
            <consortium name="The Broad Institute Genome Sequencing Center for Infectious Disease"/>
            <person name="Wu L."/>
            <person name="Ma J."/>
        </authorList>
    </citation>
    <scope>NUCLEOTIDE SEQUENCE [LARGE SCALE GENOMIC DNA]</scope>
    <source>
        <strain evidence="3">JCM 4586</strain>
    </source>
</reference>
<evidence type="ECO:0000259" key="1">
    <source>
        <dbReference type="Pfam" id="PF00501"/>
    </source>
</evidence>
<dbReference type="EMBL" id="BMUT01000004">
    <property type="protein sequence ID" value="GGX78078.1"/>
    <property type="molecule type" value="Genomic_DNA"/>
</dbReference>
<accession>A0ABQ2YAJ0</accession>
<dbReference type="InterPro" id="IPR042099">
    <property type="entry name" value="ANL_N_sf"/>
</dbReference>
<dbReference type="Pfam" id="PF00501">
    <property type="entry name" value="AMP-binding"/>
    <property type="match status" value="1"/>
</dbReference>
<dbReference type="RefSeq" id="WP_190021689.1">
    <property type="nucleotide sequence ID" value="NZ_BMUT01000004.1"/>
</dbReference>